<dbReference type="PANTHER" id="PTHR12411">
    <property type="entry name" value="CYSTEINE PROTEASE FAMILY C1-RELATED"/>
    <property type="match status" value="1"/>
</dbReference>
<comment type="similarity">
    <text evidence="1">Belongs to the peptidase C1 family.</text>
</comment>
<evidence type="ECO:0000313" key="10">
    <source>
        <dbReference type="Proteomes" id="UP000007800"/>
    </source>
</evidence>
<dbReference type="Pfam" id="PF00112">
    <property type="entry name" value="Peptidase_C1"/>
    <property type="match status" value="1"/>
</dbReference>
<dbReference type="InterPro" id="IPR000668">
    <property type="entry name" value="Peptidase_C1A_C"/>
</dbReference>
<dbReference type="SMART" id="SM00645">
    <property type="entry name" value="Pept_C1"/>
    <property type="match status" value="1"/>
</dbReference>
<dbReference type="InterPro" id="IPR013128">
    <property type="entry name" value="Peptidase_C1A"/>
</dbReference>
<dbReference type="OrthoDB" id="190265at2759"/>
<dbReference type="Gene3D" id="3.90.70.10">
    <property type="entry name" value="Cysteine proteinases"/>
    <property type="match status" value="1"/>
</dbReference>
<evidence type="ECO:0000256" key="1">
    <source>
        <dbReference type="ARBA" id="ARBA00008455"/>
    </source>
</evidence>
<reference evidence="9 10" key="1">
    <citation type="submission" date="2008-07" db="EMBL/GenBank/DDBJ databases">
        <authorList>
            <person name="El-Sayed N."/>
            <person name="Caler E."/>
            <person name="Inman J."/>
            <person name="Amedeo P."/>
            <person name="Hass B."/>
            <person name="Wortman J."/>
        </authorList>
    </citation>
    <scope>NUCLEOTIDE SEQUENCE [LARGE SCALE GENOMIC DNA]</scope>
    <source>
        <strain evidence="10">ATCC 50983 / TXsc</strain>
    </source>
</reference>
<dbReference type="CDD" id="cd02620">
    <property type="entry name" value="Peptidase_C1A_CathepsinB"/>
    <property type="match status" value="1"/>
</dbReference>
<gene>
    <name evidence="9" type="ORF">Pmar_PMAR004770</name>
</gene>
<dbReference type="InterPro" id="IPR000169">
    <property type="entry name" value="Pept_cys_AS"/>
</dbReference>
<name>C5KZK4_PERM5</name>
<keyword evidence="5" id="KW-0788">Thiol protease</keyword>
<keyword evidence="2" id="KW-0645">Protease</keyword>
<dbReference type="AlphaFoldDB" id="C5KZK4"/>
<dbReference type="Proteomes" id="UP000007800">
    <property type="component" value="Unassembled WGS sequence"/>
</dbReference>
<dbReference type="PRINTS" id="PR00705">
    <property type="entry name" value="PAPAIN"/>
</dbReference>
<dbReference type="InterPro" id="IPR025660">
    <property type="entry name" value="Pept_his_AS"/>
</dbReference>
<evidence type="ECO:0000256" key="3">
    <source>
        <dbReference type="ARBA" id="ARBA00022729"/>
    </source>
</evidence>
<evidence type="ECO:0000259" key="8">
    <source>
        <dbReference type="SMART" id="SM00645"/>
    </source>
</evidence>
<proteinExistence type="inferred from homology"/>
<evidence type="ECO:0000256" key="4">
    <source>
        <dbReference type="ARBA" id="ARBA00022801"/>
    </source>
</evidence>
<dbReference type="PROSITE" id="PS00639">
    <property type="entry name" value="THIOL_PROTEASE_HIS"/>
    <property type="match status" value="1"/>
</dbReference>
<dbReference type="OMA" id="ADEHRIM"/>
<evidence type="ECO:0000256" key="7">
    <source>
        <dbReference type="ARBA" id="ARBA00023157"/>
    </source>
</evidence>
<keyword evidence="7" id="KW-1015">Disulfide bond</keyword>
<keyword evidence="3" id="KW-0732">Signal</keyword>
<dbReference type="InParanoid" id="C5KZK4"/>
<dbReference type="GO" id="GO:0008234">
    <property type="term" value="F:cysteine-type peptidase activity"/>
    <property type="evidence" value="ECO:0007669"/>
    <property type="project" value="UniProtKB-KW"/>
</dbReference>
<accession>C5KZK4</accession>
<evidence type="ECO:0000313" key="9">
    <source>
        <dbReference type="EMBL" id="EER10089.1"/>
    </source>
</evidence>
<keyword evidence="10" id="KW-1185">Reference proteome</keyword>
<dbReference type="InterPro" id="IPR038765">
    <property type="entry name" value="Papain-like_cys_pep_sf"/>
</dbReference>
<evidence type="ECO:0000256" key="6">
    <source>
        <dbReference type="ARBA" id="ARBA00023145"/>
    </source>
</evidence>
<dbReference type="RefSeq" id="XP_002778294.1">
    <property type="nucleotide sequence ID" value="XM_002778248.1"/>
</dbReference>
<organism evidence="10">
    <name type="scientific">Perkinsus marinus (strain ATCC 50983 / TXsc)</name>
    <dbReference type="NCBI Taxonomy" id="423536"/>
    <lineage>
        <taxon>Eukaryota</taxon>
        <taxon>Sar</taxon>
        <taxon>Alveolata</taxon>
        <taxon>Perkinsozoa</taxon>
        <taxon>Perkinsea</taxon>
        <taxon>Perkinsida</taxon>
        <taxon>Perkinsidae</taxon>
        <taxon>Perkinsus</taxon>
    </lineage>
</organism>
<dbReference type="GO" id="GO:0006508">
    <property type="term" value="P:proteolysis"/>
    <property type="evidence" value="ECO:0007669"/>
    <property type="project" value="UniProtKB-KW"/>
</dbReference>
<keyword evidence="4" id="KW-0378">Hydrolase</keyword>
<keyword evidence="6" id="KW-0865">Zymogen</keyword>
<evidence type="ECO:0000256" key="5">
    <source>
        <dbReference type="ARBA" id="ARBA00022807"/>
    </source>
</evidence>
<protein>
    <submittedName>
        <fullName evidence="9">Cysteine proteinase, putative</fullName>
    </submittedName>
</protein>
<evidence type="ECO:0000256" key="2">
    <source>
        <dbReference type="ARBA" id="ARBA00022670"/>
    </source>
</evidence>
<dbReference type="GeneID" id="9038381"/>
<dbReference type="SUPFAM" id="SSF54001">
    <property type="entry name" value="Cysteine proteinases"/>
    <property type="match status" value="1"/>
</dbReference>
<dbReference type="PROSITE" id="PS00139">
    <property type="entry name" value="THIOL_PROTEASE_CYS"/>
    <property type="match status" value="1"/>
</dbReference>
<dbReference type="FunFam" id="3.90.70.10:FF:000031">
    <property type="entry name" value="Cathepsin B"/>
    <property type="match status" value="1"/>
</dbReference>
<feature type="domain" description="Peptidase C1A papain C-terminal" evidence="8">
    <location>
        <begin position="100"/>
        <end position="361"/>
    </location>
</feature>
<sequence>MYTSEEELQHFSRFEEELQARPMPLSSNELAELYEETKPAIMQSLVDEVNSKQNLWTASTEQGRFYGRSLGDAKKLCGTFLNGTEELEEKVYPAEELVDIPDSFDARDAFKECKDVIGHVRDQSACGSCWAFGTVEAFNARVCIKSGGKLNQLLSAADMLACCNIGHFCLSFGCSGGNPITSWTFLHTNGIVSGGGFVPEKNMKAADGCWPYNFPKCAHHQKESDYKPCAKEIYDTPSCSSSCPNAKYGTAFDKDRHYTESLFPSRFGSTSSIKKEIMTNGPTSAAFSVYEDFLSYKSGVYKHTSGGFLGGHAVEIIGWGTEKGVDYWLVMNSWNEEWGDHGTFKIVQGDCGIDDMILAGTPAIN</sequence>
<dbReference type="EMBL" id="GG677888">
    <property type="protein sequence ID" value="EER10089.1"/>
    <property type="molecule type" value="Genomic_DNA"/>
</dbReference>